<evidence type="ECO:0000256" key="3">
    <source>
        <dbReference type="ARBA" id="ARBA00023295"/>
    </source>
</evidence>
<dbReference type="RefSeq" id="WP_014435870.1">
    <property type="nucleotide sequence ID" value="NC_017080.1"/>
</dbReference>
<dbReference type="InterPro" id="IPR023296">
    <property type="entry name" value="Glyco_hydro_beta-prop_sf"/>
</dbReference>
<dbReference type="KEGG" id="phm:PSMK_04910"/>
<evidence type="ECO:0000256" key="4">
    <source>
        <dbReference type="RuleBase" id="RU361187"/>
    </source>
</evidence>
<keyword evidence="2 4" id="KW-0378">Hydrolase</keyword>
<reference evidence="5 6" key="1">
    <citation type="submission" date="2012-02" db="EMBL/GenBank/DDBJ databases">
        <title>Complete genome sequence of Phycisphaera mikurensis NBRC 102666.</title>
        <authorList>
            <person name="Ankai A."/>
            <person name="Hosoyama A."/>
            <person name="Terui Y."/>
            <person name="Sekine M."/>
            <person name="Fukai R."/>
            <person name="Kato Y."/>
            <person name="Nakamura S."/>
            <person name="Yamada-Narita S."/>
            <person name="Kawakoshi A."/>
            <person name="Fukunaga Y."/>
            <person name="Yamazaki S."/>
            <person name="Fujita N."/>
        </authorList>
    </citation>
    <scope>NUCLEOTIDE SEQUENCE [LARGE SCALE GENOMIC DNA]</scope>
    <source>
        <strain evidence="6">NBRC 102666 / KCTC 22515 / FYK2301M01</strain>
    </source>
</reference>
<gene>
    <name evidence="5" type="ordered locus">PSMK_04910</name>
</gene>
<sequence>MPTIQNHSARRDVHGEVIDCHDGCLRFFGGSYFLYGTAYGDSDGFTPANRYVVYASPNLKDWIPRGDLLAAPLPGVSYRPYVVRRPCDGRYVLWFNWYPELWEGRFGVAVSDTPEGPFEVVDEAVEVSQPEPGDHNVAVGADGTGWLIYTSIPDRGQGDHGMSVERLSGDLCSSTGENSGFLDFQVEAPSLFEHAGSWWALFGNTCCFCPEGAGARLYRAQHPLGPWAFVRDINRDDDGGVIVAGQQTDVAPLPGGVLLFMADRWGSRGDGVKGHDLQHWEPLALDDRGVPRRLQNLPEASW</sequence>
<dbReference type="HOGENOM" id="CLU_920867_0_0_0"/>
<dbReference type="AlphaFoldDB" id="I0IBL2"/>
<proteinExistence type="inferred from homology"/>
<dbReference type="PANTHER" id="PTHR22925">
    <property type="entry name" value="GLYCOSYL HYDROLASE 43 FAMILY MEMBER"/>
    <property type="match status" value="1"/>
</dbReference>
<dbReference type="OrthoDB" id="273314at2"/>
<keyword evidence="3 4" id="KW-0326">Glycosidase</keyword>
<evidence type="ECO:0000256" key="1">
    <source>
        <dbReference type="ARBA" id="ARBA00009865"/>
    </source>
</evidence>
<protein>
    <submittedName>
        <fullName evidence="5">Putative glycoside hydrolase</fullName>
        <ecNumber evidence="5">3.2.1.-</ecNumber>
    </submittedName>
</protein>
<keyword evidence="6" id="KW-1185">Reference proteome</keyword>
<dbReference type="SUPFAM" id="SSF75005">
    <property type="entry name" value="Arabinanase/levansucrase/invertase"/>
    <property type="match status" value="1"/>
</dbReference>
<evidence type="ECO:0000256" key="2">
    <source>
        <dbReference type="ARBA" id="ARBA00022801"/>
    </source>
</evidence>
<dbReference type="Proteomes" id="UP000007881">
    <property type="component" value="Chromosome"/>
</dbReference>
<dbReference type="PANTHER" id="PTHR22925:SF3">
    <property type="entry name" value="GLYCOSYL HYDROLASE FAMILY PROTEIN 43"/>
    <property type="match status" value="1"/>
</dbReference>
<dbReference type="EMBL" id="AP012338">
    <property type="protein sequence ID" value="BAM02650.1"/>
    <property type="molecule type" value="Genomic_DNA"/>
</dbReference>
<name>I0IBL2_PHYMF</name>
<dbReference type="STRING" id="1142394.PSMK_04910"/>
<dbReference type="eggNOG" id="COG3507">
    <property type="taxonomic scope" value="Bacteria"/>
</dbReference>
<dbReference type="GO" id="GO:0005975">
    <property type="term" value="P:carbohydrate metabolic process"/>
    <property type="evidence" value="ECO:0007669"/>
    <property type="project" value="InterPro"/>
</dbReference>
<evidence type="ECO:0000313" key="6">
    <source>
        <dbReference type="Proteomes" id="UP000007881"/>
    </source>
</evidence>
<dbReference type="GO" id="GO:0004553">
    <property type="term" value="F:hydrolase activity, hydrolyzing O-glycosyl compounds"/>
    <property type="evidence" value="ECO:0007669"/>
    <property type="project" value="InterPro"/>
</dbReference>
<evidence type="ECO:0000313" key="5">
    <source>
        <dbReference type="EMBL" id="BAM02650.1"/>
    </source>
</evidence>
<comment type="similarity">
    <text evidence="1 4">Belongs to the glycosyl hydrolase 43 family.</text>
</comment>
<dbReference type="Gene3D" id="2.115.10.20">
    <property type="entry name" value="Glycosyl hydrolase domain, family 43"/>
    <property type="match status" value="1"/>
</dbReference>
<dbReference type="CDD" id="cd18824">
    <property type="entry name" value="GH43_CtGH43-like"/>
    <property type="match status" value="1"/>
</dbReference>
<accession>I0IBL2</accession>
<dbReference type="Pfam" id="PF04616">
    <property type="entry name" value="Glyco_hydro_43"/>
    <property type="match status" value="1"/>
</dbReference>
<organism evidence="5 6">
    <name type="scientific">Phycisphaera mikurensis (strain NBRC 102666 / KCTC 22515 / FYK2301M01)</name>
    <dbReference type="NCBI Taxonomy" id="1142394"/>
    <lineage>
        <taxon>Bacteria</taxon>
        <taxon>Pseudomonadati</taxon>
        <taxon>Planctomycetota</taxon>
        <taxon>Phycisphaerae</taxon>
        <taxon>Phycisphaerales</taxon>
        <taxon>Phycisphaeraceae</taxon>
        <taxon>Phycisphaera</taxon>
    </lineage>
</organism>
<dbReference type="EC" id="3.2.1.-" evidence="5"/>
<dbReference type="InterPro" id="IPR006710">
    <property type="entry name" value="Glyco_hydro_43"/>
</dbReference>